<feature type="chain" id="PRO_5037111083" evidence="1">
    <location>
        <begin position="18"/>
        <end position="128"/>
    </location>
</feature>
<dbReference type="AlphaFoldDB" id="A0A917KB41"/>
<sequence length="128" mass="13788">MVRWLAAFLLLPVVASAQEAFQLPSGNIHCALYDGTLRCDVLQSTFPRPARPRDCEQDYGDAVELGGKGPAAMLCHGDTVANRASPVLGYGRAWQGPGMACTASQTGLRCVNGDGRGFEMARARLWLY</sequence>
<protein>
    <submittedName>
        <fullName evidence="2">Uncharacterized protein</fullName>
    </submittedName>
</protein>
<name>A0A917KB41_9PROT</name>
<dbReference type="InterPro" id="IPR046576">
    <property type="entry name" value="DUF6636"/>
</dbReference>
<keyword evidence="3" id="KW-1185">Reference proteome</keyword>
<evidence type="ECO:0000256" key="1">
    <source>
        <dbReference type="SAM" id="SignalP"/>
    </source>
</evidence>
<reference evidence="2" key="1">
    <citation type="journal article" date="2014" name="Int. J. Syst. Evol. Microbiol.">
        <title>Complete genome sequence of Corynebacterium casei LMG S-19264T (=DSM 44701T), isolated from a smear-ripened cheese.</title>
        <authorList>
            <consortium name="US DOE Joint Genome Institute (JGI-PGF)"/>
            <person name="Walter F."/>
            <person name="Albersmeier A."/>
            <person name="Kalinowski J."/>
            <person name="Ruckert C."/>
        </authorList>
    </citation>
    <scope>NUCLEOTIDE SEQUENCE</scope>
    <source>
        <strain evidence="2">CGMCC 1.3617</strain>
    </source>
</reference>
<accession>A0A917KB41</accession>
<keyword evidence="1" id="KW-0732">Signal</keyword>
<evidence type="ECO:0000313" key="2">
    <source>
        <dbReference type="EMBL" id="GGJ03788.1"/>
    </source>
</evidence>
<dbReference type="Proteomes" id="UP000661507">
    <property type="component" value="Unassembled WGS sequence"/>
</dbReference>
<dbReference type="Pfam" id="PF20341">
    <property type="entry name" value="DUF6636"/>
    <property type="match status" value="1"/>
</dbReference>
<feature type="signal peptide" evidence="1">
    <location>
        <begin position="1"/>
        <end position="17"/>
    </location>
</feature>
<comment type="caution">
    <text evidence="2">The sequence shown here is derived from an EMBL/GenBank/DDBJ whole genome shotgun (WGS) entry which is preliminary data.</text>
</comment>
<dbReference type="EMBL" id="BMKW01000002">
    <property type="protein sequence ID" value="GGJ03788.1"/>
    <property type="molecule type" value="Genomic_DNA"/>
</dbReference>
<evidence type="ECO:0000313" key="3">
    <source>
        <dbReference type="Proteomes" id="UP000661507"/>
    </source>
</evidence>
<dbReference type="RefSeq" id="WP_188965688.1">
    <property type="nucleotide sequence ID" value="NZ_BMKW01000002.1"/>
</dbReference>
<reference evidence="2" key="2">
    <citation type="submission" date="2020-09" db="EMBL/GenBank/DDBJ databases">
        <authorList>
            <person name="Sun Q."/>
            <person name="Zhou Y."/>
        </authorList>
    </citation>
    <scope>NUCLEOTIDE SEQUENCE</scope>
    <source>
        <strain evidence="2">CGMCC 1.3617</strain>
    </source>
</reference>
<gene>
    <name evidence="2" type="ORF">GCM10011320_08490</name>
</gene>
<proteinExistence type="predicted"/>
<organism evidence="2 3">
    <name type="scientific">Neoroseomonas lacus</name>
    <dbReference type="NCBI Taxonomy" id="287609"/>
    <lineage>
        <taxon>Bacteria</taxon>
        <taxon>Pseudomonadati</taxon>
        <taxon>Pseudomonadota</taxon>
        <taxon>Alphaproteobacteria</taxon>
        <taxon>Acetobacterales</taxon>
        <taxon>Acetobacteraceae</taxon>
        <taxon>Neoroseomonas</taxon>
    </lineage>
</organism>